<sequence>MTDEIVGNLAGVQPVREAALLRSRHRRLLVFRLRRGGIRRRLFVGGLLCLGTHQAFPPANDEAATPGSVFSPM</sequence>
<name>A0A645GQU5_9ZZZZ</name>
<comment type="caution">
    <text evidence="1">The sequence shown here is derived from an EMBL/GenBank/DDBJ whole genome shotgun (WGS) entry which is preliminary data.</text>
</comment>
<dbReference type="AlphaFoldDB" id="A0A645GQU5"/>
<organism evidence="1">
    <name type="scientific">bioreactor metagenome</name>
    <dbReference type="NCBI Taxonomy" id="1076179"/>
    <lineage>
        <taxon>unclassified sequences</taxon>
        <taxon>metagenomes</taxon>
        <taxon>ecological metagenomes</taxon>
    </lineage>
</organism>
<reference evidence="1" key="1">
    <citation type="submission" date="2019-08" db="EMBL/GenBank/DDBJ databases">
        <authorList>
            <person name="Kucharzyk K."/>
            <person name="Murdoch R.W."/>
            <person name="Higgins S."/>
            <person name="Loffler F."/>
        </authorList>
    </citation>
    <scope>NUCLEOTIDE SEQUENCE</scope>
</reference>
<proteinExistence type="predicted"/>
<gene>
    <name evidence="1" type="ORF">SDC9_176042</name>
</gene>
<dbReference type="EMBL" id="VSSQ01078955">
    <property type="protein sequence ID" value="MPN28600.1"/>
    <property type="molecule type" value="Genomic_DNA"/>
</dbReference>
<protein>
    <submittedName>
        <fullName evidence="1">Uncharacterized protein</fullName>
    </submittedName>
</protein>
<accession>A0A645GQU5</accession>
<evidence type="ECO:0000313" key="1">
    <source>
        <dbReference type="EMBL" id="MPN28600.1"/>
    </source>
</evidence>